<accession>A0ABZ1J7X8</accession>
<dbReference type="EMBL" id="CP108133">
    <property type="protein sequence ID" value="WTP47249.1"/>
    <property type="molecule type" value="Genomic_DNA"/>
</dbReference>
<feature type="compositionally biased region" description="Basic and acidic residues" evidence="1">
    <location>
        <begin position="106"/>
        <end position="115"/>
    </location>
</feature>
<keyword evidence="4" id="KW-1185">Reference proteome</keyword>
<feature type="compositionally biased region" description="Basic and acidic residues" evidence="1">
    <location>
        <begin position="261"/>
        <end position="274"/>
    </location>
</feature>
<dbReference type="Proteomes" id="UP001432166">
    <property type="component" value="Chromosome"/>
</dbReference>
<dbReference type="RefSeq" id="WP_328936527.1">
    <property type="nucleotide sequence ID" value="NZ_CP108133.1"/>
</dbReference>
<feature type="transmembrane region" description="Helical" evidence="2">
    <location>
        <begin position="148"/>
        <end position="168"/>
    </location>
</feature>
<feature type="region of interest" description="Disordered" evidence="1">
    <location>
        <begin position="82"/>
        <end position="145"/>
    </location>
</feature>
<feature type="compositionally biased region" description="Pro residues" evidence="1">
    <location>
        <begin position="117"/>
        <end position="127"/>
    </location>
</feature>
<evidence type="ECO:0000313" key="4">
    <source>
        <dbReference type="Proteomes" id="UP001432166"/>
    </source>
</evidence>
<dbReference type="Pfam" id="PF13560">
    <property type="entry name" value="HTH_31"/>
    <property type="match status" value="1"/>
</dbReference>
<dbReference type="InterPro" id="IPR010982">
    <property type="entry name" value="Lambda_DNA-bd_dom_sf"/>
</dbReference>
<keyword evidence="2" id="KW-1133">Transmembrane helix</keyword>
<name>A0ABZ1J7X8_9ACTN</name>
<evidence type="ECO:0000313" key="3">
    <source>
        <dbReference type="EMBL" id="WTP47249.1"/>
    </source>
</evidence>
<feature type="compositionally biased region" description="Low complexity" evidence="1">
    <location>
        <begin position="128"/>
        <end position="145"/>
    </location>
</feature>
<sequence>MTRTAPSPPGARLAVVLQQLKQRTGLSLAQLANVTTFSKSSWERYLNGKSLPPRSAVIELCRLVGEAPDHSLALLDLARTHRTPTTHGTPPAESGEPTRGTPAGQRTEKGQETDKSPPAPAAPPEATPPDTDAAPTPTHTRPTNHRPVTILTALVSVCAVAVGALVLIHLPPSRDGRTAPPSPTPPPVTGALCRHKACQDKDPIMMRCAAEPMTLAEHETATGAWIQIRYSEECGASWARMWGAAMGDHVELRAGGGRGGSRHDARVTSRNEADTYVHTRMSVVSPGTRVQACFSPAAGGTKECVRTHPDQSVATPHHG</sequence>
<dbReference type="SUPFAM" id="SSF47413">
    <property type="entry name" value="lambda repressor-like DNA-binding domains"/>
    <property type="match status" value="1"/>
</dbReference>
<keyword evidence="2" id="KW-0472">Membrane</keyword>
<protein>
    <submittedName>
        <fullName evidence="3">XRE family transcriptional regulator</fullName>
    </submittedName>
</protein>
<dbReference type="InterPro" id="IPR001387">
    <property type="entry name" value="Cro/C1-type_HTH"/>
</dbReference>
<dbReference type="CDD" id="cd00093">
    <property type="entry name" value="HTH_XRE"/>
    <property type="match status" value="1"/>
</dbReference>
<dbReference type="Pfam" id="PF10901">
    <property type="entry name" value="DUF2690"/>
    <property type="match status" value="1"/>
</dbReference>
<feature type="region of interest" description="Disordered" evidence="1">
    <location>
        <begin position="255"/>
        <end position="274"/>
    </location>
</feature>
<feature type="region of interest" description="Disordered" evidence="1">
    <location>
        <begin position="171"/>
        <end position="191"/>
    </location>
</feature>
<reference evidence="3" key="1">
    <citation type="submission" date="2022-10" db="EMBL/GenBank/DDBJ databases">
        <title>The complete genomes of actinobacterial strains from the NBC collection.</title>
        <authorList>
            <person name="Joergensen T.S."/>
            <person name="Alvarez Arevalo M."/>
            <person name="Sterndorff E.B."/>
            <person name="Faurdal D."/>
            <person name="Vuksanovic O."/>
            <person name="Mourched A.-S."/>
            <person name="Charusanti P."/>
            <person name="Shaw S."/>
            <person name="Blin K."/>
            <person name="Weber T."/>
        </authorList>
    </citation>
    <scope>NUCLEOTIDE SEQUENCE</scope>
    <source>
        <strain evidence="3">NBC_00189</strain>
    </source>
</reference>
<proteinExistence type="predicted"/>
<evidence type="ECO:0000256" key="1">
    <source>
        <dbReference type="SAM" id="MobiDB-lite"/>
    </source>
</evidence>
<evidence type="ECO:0000256" key="2">
    <source>
        <dbReference type="SAM" id="Phobius"/>
    </source>
</evidence>
<dbReference type="InterPro" id="IPR021224">
    <property type="entry name" value="DUF2690"/>
</dbReference>
<gene>
    <name evidence="3" type="ORF">OG288_02325</name>
</gene>
<organism evidence="3 4">
    <name type="scientific">Streptomyces tauricus</name>
    <dbReference type="NCBI Taxonomy" id="68274"/>
    <lineage>
        <taxon>Bacteria</taxon>
        <taxon>Bacillati</taxon>
        <taxon>Actinomycetota</taxon>
        <taxon>Actinomycetes</taxon>
        <taxon>Kitasatosporales</taxon>
        <taxon>Streptomycetaceae</taxon>
        <taxon>Streptomyces</taxon>
        <taxon>Streptomyces aurantiacus group</taxon>
    </lineage>
</organism>
<keyword evidence="2" id="KW-0812">Transmembrane</keyword>